<sequence length="453" mass="50552">MPPRPGGRSRNNKRTNNGRGDSEQDILPPFFNTTFSTHRVSPLFIGQQELDPSRLQQLAHRLRDTLVGDVVRGIQIGLESTDTPAGQVGALRSVTIRWFQAQRLLGGDLDYTEQDGGNGIDDAVMRQWNRLPERHKRGLWIEIVHENASYIALLLPGHPGAVRDRRTASSGWAMQPDGKVLETGVDQRQFVHLPLLLLRMPQALKGVIGDWISTTFDCRVSKLNLGTRTLVTVWEDWIKIAGLPGKGPDFAISLAFNAPIARRARPEALDLQGHDERGEAGAETGKGEGEEEEDEEEGDQSEDEDGSTSREPGLRSIDLTISPQDLRRFFRAGDQANELYRSNSSGPWEKDARERRRLAGGNADDGWAWRANQEPGEHPFTEALARYLDHHLALNLFHPSVRVVQISCGGFVLAQSRLKVVRVGSDEVARAAWVFVTRLGERLRGEKMFELGF</sequence>
<feature type="region of interest" description="Disordered" evidence="1">
    <location>
        <begin position="267"/>
        <end position="317"/>
    </location>
</feature>
<evidence type="ECO:0000313" key="2">
    <source>
        <dbReference type="EMBL" id="KAG5922959.1"/>
    </source>
</evidence>
<protein>
    <recommendedName>
        <fullName evidence="4">Siroheme synthase</fullName>
    </recommendedName>
</protein>
<proteinExistence type="predicted"/>
<organism evidence="2 3">
    <name type="scientific">Claviceps africana</name>
    <dbReference type="NCBI Taxonomy" id="83212"/>
    <lineage>
        <taxon>Eukaryota</taxon>
        <taxon>Fungi</taxon>
        <taxon>Dikarya</taxon>
        <taxon>Ascomycota</taxon>
        <taxon>Pezizomycotina</taxon>
        <taxon>Sordariomycetes</taxon>
        <taxon>Hypocreomycetidae</taxon>
        <taxon>Hypocreales</taxon>
        <taxon>Clavicipitaceae</taxon>
        <taxon>Claviceps</taxon>
    </lineage>
</organism>
<reference evidence="2" key="1">
    <citation type="journal article" date="2020" name="bioRxiv">
        <title>Whole genome comparisons of ergot fungi reveals the divergence and evolution of species within the genus Claviceps are the result of varying mechanisms driving genome evolution and host range expansion.</title>
        <authorList>
            <person name="Wyka S.A."/>
            <person name="Mondo S.J."/>
            <person name="Liu M."/>
            <person name="Dettman J."/>
            <person name="Nalam V."/>
            <person name="Broders K.D."/>
        </authorList>
    </citation>
    <scope>NUCLEOTIDE SEQUENCE</scope>
    <source>
        <strain evidence="2">CCC 489</strain>
    </source>
</reference>
<evidence type="ECO:0000256" key="1">
    <source>
        <dbReference type="SAM" id="MobiDB-lite"/>
    </source>
</evidence>
<comment type="caution">
    <text evidence="2">The sequence shown here is derived from an EMBL/GenBank/DDBJ whole genome shotgun (WGS) entry which is preliminary data.</text>
</comment>
<dbReference type="Pfam" id="PF13092">
    <property type="entry name" value="CENP-L"/>
    <property type="match status" value="1"/>
</dbReference>
<dbReference type="InterPro" id="IPR025204">
    <property type="entry name" value="CENP-L"/>
</dbReference>
<evidence type="ECO:0000313" key="3">
    <source>
        <dbReference type="Proteomes" id="UP000811619"/>
    </source>
</evidence>
<accession>A0A8K0J444</accession>
<feature type="compositionally biased region" description="Acidic residues" evidence="1">
    <location>
        <begin position="289"/>
        <end position="306"/>
    </location>
</feature>
<evidence type="ECO:0008006" key="4">
    <source>
        <dbReference type="Google" id="ProtNLM"/>
    </source>
</evidence>
<gene>
    <name evidence="2" type="ORF">E4U42_005113</name>
</gene>
<feature type="compositionally biased region" description="Basic and acidic residues" evidence="1">
    <location>
        <begin position="267"/>
        <end position="288"/>
    </location>
</feature>
<dbReference type="EMBL" id="SRPY01000470">
    <property type="protein sequence ID" value="KAG5922959.1"/>
    <property type="molecule type" value="Genomic_DNA"/>
</dbReference>
<feature type="region of interest" description="Disordered" evidence="1">
    <location>
        <begin position="1"/>
        <end position="26"/>
    </location>
</feature>
<dbReference type="Proteomes" id="UP000811619">
    <property type="component" value="Unassembled WGS sequence"/>
</dbReference>
<dbReference type="OrthoDB" id="8864979at2759"/>
<keyword evidence="3" id="KW-1185">Reference proteome</keyword>
<dbReference type="AlphaFoldDB" id="A0A8K0J444"/>
<name>A0A8K0J444_9HYPO</name>